<dbReference type="SMART" id="SM00827">
    <property type="entry name" value="PKS_AT"/>
    <property type="match status" value="1"/>
</dbReference>
<dbReference type="InterPro" id="IPR020841">
    <property type="entry name" value="PKS_Beta-ketoAc_synthase_dom"/>
</dbReference>
<dbReference type="PANTHER" id="PTHR43074:SF1">
    <property type="entry name" value="BETA-KETOACYL SYNTHASE FAMILY PROTEIN-RELATED"/>
    <property type="match status" value="1"/>
</dbReference>
<dbReference type="InterPro" id="IPR016036">
    <property type="entry name" value="Malonyl_transacylase_ACP-bd"/>
</dbReference>
<dbReference type="PROSITE" id="PS51257">
    <property type="entry name" value="PROKAR_LIPOPROTEIN"/>
    <property type="match status" value="1"/>
</dbReference>
<feature type="domain" description="Carrier" evidence="6">
    <location>
        <begin position="1150"/>
        <end position="1230"/>
    </location>
</feature>
<dbReference type="Pfam" id="PF08659">
    <property type="entry name" value="KR"/>
    <property type="match status" value="1"/>
</dbReference>
<evidence type="ECO:0000256" key="5">
    <source>
        <dbReference type="SAM" id="MobiDB-lite"/>
    </source>
</evidence>
<dbReference type="PROSITE" id="PS00606">
    <property type="entry name" value="KS3_1"/>
    <property type="match status" value="1"/>
</dbReference>
<accession>A0A975B6G3</accession>
<keyword evidence="1" id="KW-0596">Phosphopantetheine</keyword>
<organism evidence="9 10">
    <name type="scientific">Desulfonema limicola</name>
    <dbReference type="NCBI Taxonomy" id="45656"/>
    <lineage>
        <taxon>Bacteria</taxon>
        <taxon>Pseudomonadati</taxon>
        <taxon>Thermodesulfobacteriota</taxon>
        <taxon>Desulfobacteria</taxon>
        <taxon>Desulfobacterales</taxon>
        <taxon>Desulfococcaceae</taxon>
        <taxon>Desulfonema</taxon>
    </lineage>
</organism>
<dbReference type="CDD" id="cd00833">
    <property type="entry name" value="PKS"/>
    <property type="match status" value="1"/>
</dbReference>
<dbReference type="InterPro" id="IPR036291">
    <property type="entry name" value="NAD(P)-bd_dom_sf"/>
</dbReference>
<dbReference type="Gene3D" id="3.40.50.720">
    <property type="entry name" value="NAD(P)-binding Rossmann-like Domain"/>
    <property type="match status" value="1"/>
</dbReference>
<reference evidence="9" key="1">
    <citation type="journal article" date="2021" name="Microb. Physiol.">
        <title>Proteogenomic Insights into the Physiology of Marine, Sulfate-Reducing, Filamentous Desulfonema limicola and Desulfonema magnum.</title>
        <authorList>
            <person name="Schnaars V."/>
            <person name="Wohlbrand L."/>
            <person name="Scheve S."/>
            <person name="Hinrichs C."/>
            <person name="Reinhardt R."/>
            <person name="Rabus R."/>
        </authorList>
    </citation>
    <scope>NUCLEOTIDE SEQUENCE</scope>
    <source>
        <strain evidence="9">5ac10</strain>
    </source>
</reference>
<dbReference type="CDD" id="cd08953">
    <property type="entry name" value="KR_2_SDR_x"/>
    <property type="match status" value="1"/>
</dbReference>
<evidence type="ECO:0000256" key="2">
    <source>
        <dbReference type="ARBA" id="ARBA00022553"/>
    </source>
</evidence>
<evidence type="ECO:0000256" key="4">
    <source>
        <dbReference type="PROSITE-ProRule" id="PRU01363"/>
    </source>
</evidence>
<dbReference type="SMART" id="SM00825">
    <property type="entry name" value="PKS_KS"/>
    <property type="match status" value="1"/>
</dbReference>
<feature type="region of interest" description="C-terminal hotdog fold" evidence="4">
    <location>
        <begin position="2101"/>
        <end position="2250"/>
    </location>
</feature>
<dbReference type="Proteomes" id="UP000663720">
    <property type="component" value="Chromosome"/>
</dbReference>
<dbReference type="Pfam" id="PF14765">
    <property type="entry name" value="PS-DH"/>
    <property type="match status" value="1"/>
</dbReference>
<dbReference type="Pfam" id="PF00698">
    <property type="entry name" value="Acyl_transf_1"/>
    <property type="match status" value="1"/>
</dbReference>
<name>A0A975B6G3_9BACT</name>
<feature type="region of interest" description="Disordered" evidence="5">
    <location>
        <begin position="934"/>
        <end position="990"/>
    </location>
</feature>
<dbReference type="PROSITE" id="PS50075">
    <property type="entry name" value="CARRIER"/>
    <property type="match status" value="3"/>
</dbReference>
<dbReference type="InterPro" id="IPR001227">
    <property type="entry name" value="Ac_transferase_dom_sf"/>
</dbReference>
<proteinExistence type="predicted"/>
<dbReference type="InterPro" id="IPR013968">
    <property type="entry name" value="PKS_KR"/>
</dbReference>
<dbReference type="Gene3D" id="3.30.70.250">
    <property type="entry name" value="Malonyl-CoA ACP transacylase, ACP-binding"/>
    <property type="match status" value="1"/>
</dbReference>
<keyword evidence="2" id="KW-0597">Phosphoprotein</keyword>
<dbReference type="SMART" id="SM00822">
    <property type="entry name" value="PKS_KR"/>
    <property type="match status" value="1"/>
</dbReference>
<feature type="domain" description="Carrier" evidence="6">
    <location>
        <begin position="1370"/>
        <end position="1450"/>
    </location>
</feature>
<dbReference type="InterPro" id="IPR014031">
    <property type="entry name" value="Ketoacyl_synth_C"/>
</dbReference>
<dbReference type="Pfam" id="PF00109">
    <property type="entry name" value="ketoacyl-synt"/>
    <property type="match status" value="1"/>
</dbReference>
<keyword evidence="3" id="KW-0808">Transferase</keyword>
<evidence type="ECO:0000256" key="1">
    <source>
        <dbReference type="ARBA" id="ARBA00022450"/>
    </source>
</evidence>
<dbReference type="SUPFAM" id="SSF47336">
    <property type="entry name" value="ACP-like"/>
    <property type="match status" value="3"/>
</dbReference>
<dbReference type="InterPro" id="IPR032821">
    <property type="entry name" value="PKS_assoc"/>
</dbReference>
<dbReference type="PANTHER" id="PTHR43074">
    <property type="entry name" value="OMEGA-3 POLYUNSATURATED FATTY ACID SYNTHASE PFAB-RELATED"/>
    <property type="match status" value="1"/>
</dbReference>
<dbReference type="Gene3D" id="3.40.366.10">
    <property type="entry name" value="Malonyl-Coenzyme A Acyl Carrier Protein, domain 2"/>
    <property type="match status" value="1"/>
</dbReference>
<dbReference type="KEGG" id="dli:dnl_19190"/>
<keyword evidence="10" id="KW-1185">Reference proteome</keyword>
<dbReference type="InterPro" id="IPR052568">
    <property type="entry name" value="PKS-FAS_Synthase"/>
</dbReference>
<sequence>MKQDNITSKSGIPVAIVGMGCFFPKASGLKEYWRLLSRGQDAIDEVPETHWSPADYYDKDPKKPDHVYCKRGGFLSPVPFDPSEFGIPPTSLEATDTSQLLGLLAAKTALEDAGYGEDREFNREQVSVILGVTGTQELVIPLGARLGYPIWQRALEASGISPEKTGEVIQRISDSYVSWQESSFPGLLGNVIAGRISNRLDLGGTNCAVDAACASSMSAMYLALMEIQAGRSDMVVTGGVDCLNDIFMHMCFSKTPILSPTGDVRPFSNDADGSILGEGVGILIFKALDRAEKDGDRIYAVIKGLGTSSDGKSNSIYAPRAQGQIKALKKAYEYAGISTDTIELVEAHGTGTRVGDEVEFSAIKQFYTEQKTGTNFKKRCAIGSVKSMIGHTKAAAGAAGVIKNVLALYNKVLPPTLKINDPDPRLDIDDSPFYLNTLARPWISNEKYPRRSAVSSFGFGGSNFHMVIEEYQKEKTEVSWDGSVEIIAFSGDSRQVIQQALADMKAGLENGMSEQEISARAFNSRAEFNTKAPFRILVVLEKILDKFENPVKIISGALKILESDQHENSLNIKNIFFGGPQKPGELAFIFPGQGSQYVNMGRELVSMFPEAMEVIEKANKVCDTRISDFIYPYDVKNPQDKAEQETALRSTDIAQPAIGAVSTAMMKILNRFGIKPDAACGHSFGELTALLAGRKIDLETFFKLAFTRGRLMAEAGRKNAGTMTAVRASLDKIDSLIKSENLDVVLANRNSPDQGVLSGSVEAIERAEQVCRLNNISTKRLPVSAAFHSRLLADAQKPFADVVQDCVFKPSDTMVLSNITAEPYPDNPEKAKKLLGDQILSPVDFVNEIKNLFELGIKTFVEVGPKSVLTSLVKSILTGLNFNAVSLDFSSGKGFGISDLARLLCYLAALGHPVEIKNWETPLIKKRKQRMSIPISGANYRSEKPKPKPKPKPAPFQKAAQNRKQQALPEKQAPVRASINPGTEPDKKIVRNIEKMKTKNQTPSPPEPFYASGHTSGHASGFLIADAFKTVQEGLKSMQALQMETAETHKKFLETQSQASRTLQEMIASTRHLAEFTIGHKDHQPVSCTSGSYMPEYELPKPDTKPCEITGKQSYQPEPLSEPVKNEKQVIPDVRDFQPLPKPADNSKSVKRETVESAIIEVVSELTGYPPDMLTMDMDIEADLGIDSIKRVEILSAFEEKMPGLPPVSPEIMGTLKTLGEVVDHLMGTEISQSQSLESQKPLAQASESFQNIQGSQTLHNRSAGVDIKEIENTMLAVVSELTGYPPDMLTMDMDIEADLGIDSIKRVEILSAFEEKMPGLPPVSPEIMGTLKTLGHIVEHLVSHQAEPQEPDELVETLVLPDNPDGNIPAPDQIEKTMIEVVSSLTGYPPDMLTMDMDIEADLGIDSIKKVEILSAFEERMPKLPPVSPEIMGTLKTLGHIVEYLVSDIEIPGKPAQEQTQKEDEQIAVSVKKKVISLKKKEPGTGISVNIASDTPVFITQDNAGLGKAIADEFNKHGINSVLAFPDSMTNREDFLSMGGLIIIAGAWEDQDDRFLKQAFALARDAGRRLQECGKNKGAIFGTISSMDGAFGFKDTGFKNAYQGGLAGLAKTASIEWPSVCCHALDIAPDWVDLSSVAESVISELLHKGAVEIGLDHGQMLIPELVESSYHQGKINLCSKDVVIVTGGARGVTAAAALALAREVQPTLILIGRSPVPYPEPSWLLNLSLEGEIKKAVLENELLQHSADDNVQAVTPVQLEKAFKKIQANREISANLEKLKDAGSIVRYFSADVREPDAVKKVFEQVRREHGQIRALIHGAGTLEDRFIIDKTDEQFEKVFDTKVKGFEILIKELKDDQLNYLILFSSIAARTGNKGQADYAVANEVLNKRAVQESLARPECRVISFNWGPWDGGMVSPALKREFTRNNIQLIPIDQGAVCMISEMTGDKNDPVEVVIGSVMEAPASDPVFPPLSVSFKRELNLKDFPILRSHVLDGKPVLPFALIAEWLGYGALHENPGLFLHGLDDMRLLKGILLEEDKKLISLMSGKARRNGLFYEVDVELRNGIKSDGGMLHSKARAILADTPSFEPPAYSFPADIRMKSYSKTTEEVYNSILFHGVELQGIQEIMNCSPRGMVAKVSSAPSPDQWMTDPVRTQWISDPLVLDSAFQMAIVWCYENKGMLSLPIYSAAYRQYQGRFPSDGVTAILEVHEASNHKMKGDFIFLDSNDKMVARLTGYEAVMDKSLFKAFKR</sequence>
<dbReference type="InterPro" id="IPR014030">
    <property type="entry name" value="Ketoacyl_synth_N"/>
</dbReference>
<dbReference type="RefSeq" id="WP_207691371.1">
    <property type="nucleotide sequence ID" value="NZ_CP061799.1"/>
</dbReference>
<dbReference type="InterPro" id="IPR016039">
    <property type="entry name" value="Thiolase-like"/>
</dbReference>
<feature type="region of interest" description="N-terminal hotdog fold" evidence="4">
    <location>
        <begin position="1955"/>
        <end position="2088"/>
    </location>
</feature>
<evidence type="ECO:0000259" key="8">
    <source>
        <dbReference type="PROSITE" id="PS52019"/>
    </source>
</evidence>
<dbReference type="Pfam" id="PF16197">
    <property type="entry name" value="KAsynt_C_assoc"/>
    <property type="match status" value="1"/>
</dbReference>
<dbReference type="InterPro" id="IPR042104">
    <property type="entry name" value="PKS_dehydratase_sf"/>
</dbReference>
<protein>
    <submittedName>
        <fullName evidence="9">Polyketide-type polyunsaturated fatty acid synthase</fullName>
    </submittedName>
</protein>
<dbReference type="SUPFAM" id="SSF51735">
    <property type="entry name" value="NAD(P)-binding Rossmann-fold domains"/>
    <property type="match status" value="2"/>
</dbReference>
<feature type="active site" description="Proton acceptor; for dehydratase activity" evidence="4">
    <location>
        <position position="1993"/>
    </location>
</feature>
<evidence type="ECO:0000313" key="10">
    <source>
        <dbReference type="Proteomes" id="UP000663720"/>
    </source>
</evidence>
<dbReference type="SUPFAM" id="SSF52151">
    <property type="entry name" value="FabD/lysophospholipase-like"/>
    <property type="match status" value="1"/>
</dbReference>
<dbReference type="SUPFAM" id="SSF55048">
    <property type="entry name" value="Probable ACP-binding domain of malonyl-CoA ACP transacylase"/>
    <property type="match status" value="1"/>
</dbReference>
<dbReference type="PROSITE" id="PS52004">
    <property type="entry name" value="KS3_2"/>
    <property type="match status" value="1"/>
</dbReference>
<feature type="active site" description="Proton donor; for dehydratase activity" evidence="4">
    <location>
        <position position="2167"/>
    </location>
</feature>
<dbReference type="InterPro" id="IPR014043">
    <property type="entry name" value="Acyl_transferase_dom"/>
</dbReference>
<feature type="domain" description="Carrier" evidence="6">
    <location>
        <begin position="1266"/>
        <end position="1346"/>
    </location>
</feature>
<dbReference type="InterPro" id="IPR049900">
    <property type="entry name" value="PKS_mFAS_DH"/>
</dbReference>
<dbReference type="GO" id="GO:0006633">
    <property type="term" value="P:fatty acid biosynthetic process"/>
    <property type="evidence" value="ECO:0007669"/>
    <property type="project" value="InterPro"/>
</dbReference>
<dbReference type="Pfam" id="PF00550">
    <property type="entry name" value="PP-binding"/>
    <property type="match status" value="3"/>
</dbReference>
<dbReference type="SUPFAM" id="SSF53901">
    <property type="entry name" value="Thiolase-like"/>
    <property type="match status" value="1"/>
</dbReference>
<dbReference type="InterPro" id="IPR016035">
    <property type="entry name" value="Acyl_Trfase/lysoPLipase"/>
</dbReference>
<dbReference type="InterPro" id="IPR036736">
    <property type="entry name" value="ACP-like_sf"/>
</dbReference>
<evidence type="ECO:0000259" key="6">
    <source>
        <dbReference type="PROSITE" id="PS50075"/>
    </source>
</evidence>
<dbReference type="Pfam" id="PF02801">
    <property type="entry name" value="Ketoacyl-synt_C"/>
    <property type="match status" value="1"/>
</dbReference>
<dbReference type="InterPro" id="IPR057326">
    <property type="entry name" value="KR_dom"/>
</dbReference>
<dbReference type="GO" id="GO:0004315">
    <property type="term" value="F:3-oxoacyl-[acyl-carrier-protein] synthase activity"/>
    <property type="evidence" value="ECO:0007669"/>
    <property type="project" value="InterPro"/>
</dbReference>
<dbReference type="Gene3D" id="3.40.47.10">
    <property type="match status" value="1"/>
</dbReference>
<dbReference type="PROSITE" id="PS52019">
    <property type="entry name" value="PKS_MFAS_DH"/>
    <property type="match status" value="1"/>
</dbReference>
<evidence type="ECO:0000313" key="9">
    <source>
        <dbReference type="EMBL" id="QTA79644.1"/>
    </source>
</evidence>
<dbReference type="InterPro" id="IPR018201">
    <property type="entry name" value="Ketoacyl_synth_AS"/>
</dbReference>
<gene>
    <name evidence="9" type="primary">pfaA1</name>
    <name evidence="9" type="ORF">dnl_19190</name>
</gene>
<dbReference type="Gene3D" id="1.10.1200.10">
    <property type="entry name" value="ACP-like"/>
    <property type="match status" value="3"/>
</dbReference>
<evidence type="ECO:0000259" key="7">
    <source>
        <dbReference type="PROSITE" id="PS52004"/>
    </source>
</evidence>
<evidence type="ECO:0000256" key="3">
    <source>
        <dbReference type="ARBA" id="ARBA00022679"/>
    </source>
</evidence>
<dbReference type="InterPro" id="IPR009081">
    <property type="entry name" value="PP-bd_ACP"/>
</dbReference>
<dbReference type="InterPro" id="IPR049551">
    <property type="entry name" value="PKS_DH_C"/>
</dbReference>
<dbReference type="Gene3D" id="3.10.129.110">
    <property type="entry name" value="Polyketide synthase dehydratase"/>
    <property type="match status" value="1"/>
</dbReference>
<feature type="domain" description="Ketosynthase family 3 (KS3)" evidence="7">
    <location>
        <begin position="11"/>
        <end position="470"/>
    </location>
</feature>
<dbReference type="EMBL" id="CP061799">
    <property type="protein sequence ID" value="QTA79644.1"/>
    <property type="molecule type" value="Genomic_DNA"/>
</dbReference>
<feature type="domain" description="PKS/mFAS DH" evidence="8">
    <location>
        <begin position="1955"/>
        <end position="2250"/>
    </location>
</feature>